<reference evidence="2" key="1">
    <citation type="submission" date="2016-02" db="EMBL/GenBank/DDBJ databases">
        <title>WGS assembly of Manihot esculenta.</title>
        <authorList>
            <person name="Bredeson J.V."/>
            <person name="Prochnik S.E."/>
            <person name="Lyons J.B."/>
            <person name="Schmutz J."/>
            <person name="Grimwood J."/>
            <person name="Vrebalov J."/>
            <person name="Bart R.S."/>
            <person name="Amuge T."/>
            <person name="Ferguson M.E."/>
            <person name="Green R."/>
            <person name="Putnam N."/>
            <person name="Stites J."/>
            <person name="Rounsley S."/>
            <person name="Rokhsar D.S."/>
        </authorList>
    </citation>
    <scope>NUCLEOTIDE SEQUENCE [LARGE SCALE GENOMIC DNA]</scope>
    <source>
        <tissue evidence="2">Leaf</tissue>
    </source>
</reference>
<feature type="compositionally biased region" description="Basic and acidic residues" evidence="1">
    <location>
        <begin position="43"/>
        <end position="54"/>
    </location>
</feature>
<organism evidence="2">
    <name type="scientific">Manihot esculenta</name>
    <name type="common">Cassava</name>
    <name type="synonym">Jatropha manihot</name>
    <dbReference type="NCBI Taxonomy" id="3983"/>
    <lineage>
        <taxon>Eukaryota</taxon>
        <taxon>Viridiplantae</taxon>
        <taxon>Streptophyta</taxon>
        <taxon>Embryophyta</taxon>
        <taxon>Tracheophyta</taxon>
        <taxon>Spermatophyta</taxon>
        <taxon>Magnoliopsida</taxon>
        <taxon>eudicotyledons</taxon>
        <taxon>Gunneridae</taxon>
        <taxon>Pentapetalae</taxon>
        <taxon>rosids</taxon>
        <taxon>fabids</taxon>
        <taxon>Malpighiales</taxon>
        <taxon>Euphorbiaceae</taxon>
        <taxon>Crotonoideae</taxon>
        <taxon>Manihoteae</taxon>
        <taxon>Manihot</taxon>
    </lineage>
</organism>
<protein>
    <submittedName>
        <fullName evidence="2">Uncharacterized protein</fullName>
    </submittedName>
</protein>
<name>A0A2C9VPL0_MANES</name>
<dbReference type="AlphaFoldDB" id="A0A2C9VPL0"/>
<dbReference type="EMBL" id="CM004392">
    <property type="protein sequence ID" value="OAY47690.1"/>
    <property type="molecule type" value="Genomic_DNA"/>
</dbReference>
<evidence type="ECO:0000256" key="1">
    <source>
        <dbReference type="SAM" id="MobiDB-lite"/>
    </source>
</evidence>
<gene>
    <name evidence="2" type="ORF">MANES_06G098400</name>
</gene>
<sequence>MLRKKVRLEVVFIIAKLEADYVVGSKDGLDSPSNTLGRQISHPGDKKGRLDKSS</sequence>
<feature type="region of interest" description="Disordered" evidence="1">
    <location>
        <begin position="25"/>
        <end position="54"/>
    </location>
</feature>
<proteinExistence type="predicted"/>
<evidence type="ECO:0000313" key="2">
    <source>
        <dbReference type="EMBL" id="OAY47690.1"/>
    </source>
</evidence>
<accession>A0A2C9VPL0</accession>